<accession>A0A2U1UBE0</accession>
<dbReference type="Proteomes" id="UP000296159">
    <property type="component" value="Unassembled WGS sequence"/>
</dbReference>
<evidence type="ECO:0000313" key="2">
    <source>
        <dbReference type="Proteomes" id="UP000296159"/>
    </source>
</evidence>
<dbReference type="PANTHER" id="PTHR34309:SF1">
    <property type="entry name" value="PROTEIN GLCG"/>
    <property type="match status" value="1"/>
</dbReference>
<protein>
    <submittedName>
        <fullName evidence="1">Heme-binding protein</fullName>
    </submittedName>
</protein>
<keyword evidence="2" id="KW-1185">Reference proteome</keyword>
<evidence type="ECO:0000313" key="1">
    <source>
        <dbReference type="EMBL" id="PWC18996.1"/>
    </source>
</evidence>
<dbReference type="AlphaFoldDB" id="A0A2U1UBE0"/>
<organism evidence="1 2">
    <name type="scientific">Brenneria corticis</name>
    <dbReference type="NCBI Taxonomy" id="2173106"/>
    <lineage>
        <taxon>Bacteria</taxon>
        <taxon>Pseudomonadati</taxon>
        <taxon>Pseudomonadota</taxon>
        <taxon>Gammaproteobacteria</taxon>
        <taxon>Enterobacterales</taxon>
        <taxon>Pectobacteriaceae</taxon>
        <taxon>Brenneria</taxon>
    </lineage>
</organism>
<proteinExistence type="predicted"/>
<dbReference type="Gene3D" id="3.30.450.150">
    <property type="entry name" value="Haem-degrading domain"/>
    <property type="match status" value="1"/>
</dbReference>
<dbReference type="InterPro" id="IPR052517">
    <property type="entry name" value="GlcG_carb_metab_protein"/>
</dbReference>
<dbReference type="PANTHER" id="PTHR34309">
    <property type="entry name" value="SLR1406 PROTEIN"/>
    <property type="match status" value="1"/>
</dbReference>
<gene>
    <name evidence="1" type="ORF">DDT56_03370</name>
</gene>
<name>A0A2U1UBE0_9GAMM</name>
<dbReference type="EMBL" id="QDKH01000003">
    <property type="protein sequence ID" value="PWC18996.1"/>
    <property type="molecule type" value="Genomic_DNA"/>
</dbReference>
<dbReference type="Pfam" id="PF03928">
    <property type="entry name" value="HbpS-like"/>
    <property type="match status" value="1"/>
</dbReference>
<dbReference type="SUPFAM" id="SSF143744">
    <property type="entry name" value="GlcG-like"/>
    <property type="match status" value="1"/>
</dbReference>
<sequence>MPEQTESIIIRHALDDVAVSRRVALFLQTTVNNPSTQGLAIAVVGLRSELIAFGAHAACPALPRLLAQRKAYTALMFRRSTARIYDEVQDHRLQLQIFNDPQLIAMPGGVPVVWEDRVIGAVGISGLPPEKDVELAEQMAEMLI</sequence>
<dbReference type="RefSeq" id="WP_136165089.1">
    <property type="nucleotide sequence ID" value="NZ_KZ819072.1"/>
</dbReference>
<dbReference type="InterPro" id="IPR038084">
    <property type="entry name" value="PduO/GlcC-like_sf"/>
</dbReference>
<dbReference type="InterPro" id="IPR005624">
    <property type="entry name" value="PduO/GlcC-like"/>
</dbReference>
<reference evidence="1 2" key="1">
    <citation type="submission" date="2018-04" db="EMBL/GenBank/DDBJ databases">
        <title>Brenneria corticis sp.nov.</title>
        <authorList>
            <person name="Li Y."/>
        </authorList>
    </citation>
    <scope>NUCLEOTIDE SEQUENCE [LARGE SCALE GENOMIC DNA]</scope>
    <source>
        <strain evidence="1 2">CFCC 11842</strain>
    </source>
</reference>
<comment type="caution">
    <text evidence="1">The sequence shown here is derived from an EMBL/GenBank/DDBJ whole genome shotgun (WGS) entry which is preliminary data.</text>
</comment>